<protein>
    <recommendedName>
        <fullName evidence="4">AB hydrolase-1 domain-containing protein</fullName>
    </recommendedName>
</protein>
<proteinExistence type="predicted"/>
<dbReference type="GeneID" id="17284647"/>
<dbReference type="eggNOG" id="ENOG502SAT4">
    <property type="taxonomic scope" value="Eukaryota"/>
</dbReference>
<sequence length="232" mass="24578">MPSVAYAHGFLSSAQSSKGRFLRERLARHGIDLELLTLNGGAGPAALTPQSALDALQAHWQRAGGVPLTLVGSSFGGWAAARYAELHPGRVRRLLLLNPGFELGRRWECIVGTAALEAWRRDGARTFAMPSTGEPCQVPWSFVEQTRAEAGTPAVSTEAVVLHGRRDEVVPPSLSEAFVHASPLARLVLLDDDHALTAPPSLERIAREALAACGGEGGSPREGGPPAPSSWD</sequence>
<dbReference type="RefSeq" id="XP_005791805.1">
    <property type="nucleotide sequence ID" value="XM_005791748.1"/>
</dbReference>
<dbReference type="Pfam" id="PF05728">
    <property type="entry name" value="UPF0227"/>
    <property type="match status" value="1"/>
</dbReference>
<evidence type="ECO:0000256" key="1">
    <source>
        <dbReference type="SAM" id="MobiDB-lite"/>
    </source>
</evidence>
<name>A0A0D3KUE1_EMIH1</name>
<evidence type="ECO:0008006" key="4">
    <source>
        <dbReference type="Google" id="ProtNLM"/>
    </source>
</evidence>
<organism evidence="2 3">
    <name type="scientific">Emiliania huxleyi (strain CCMP1516)</name>
    <dbReference type="NCBI Taxonomy" id="280463"/>
    <lineage>
        <taxon>Eukaryota</taxon>
        <taxon>Haptista</taxon>
        <taxon>Haptophyta</taxon>
        <taxon>Prymnesiophyceae</taxon>
        <taxon>Isochrysidales</taxon>
        <taxon>Noelaerhabdaceae</taxon>
        <taxon>Emiliania</taxon>
    </lineage>
</organism>
<dbReference type="PaxDb" id="2903-EOD39376"/>
<dbReference type="AlphaFoldDB" id="A0A0D3KUE1"/>
<dbReference type="KEGG" id="ehx:EMIHUDRAFT_223586"/>
<dbReference type="SUPFAM" id="SSF53474">
    <property type="entry name" value="alpha/beta-Hydrolases"/>
    <property type="match status" value="1"/>
</dbReference>
<reference evidence="2" key="2">
    <citation type="submission" date="2024-10" db="UniProtKB">
        <authorList>
            <consortium name="EnsemblProtists"/>
        </authorList>
    </citation>
    <scope>IDENTIFICATION</scope>
</reference>
<evidence type="ECO:0000313" key="2">
    <source>
        <dbReference type="EnsemblProtists" id="EOD39376"/>
    </source>
</evidence>
<dbReference type="OMA" id="FGFLSHW"/>
<feature type="compositionally biased region" description="Pro residues" evidence="1">
    <location>
        <begin position="223"/>
        <end position="232"/>
    </location>
</feature>
<evidence type="ECO:0000313" key="3">
    <source>
        <dbReference type="Proteomes" id="UP000013827"/>
    </source>
</evidence>
<accession>A0A0D3KUE1</accession>
<keyword evidence="3" id="KW-1185">Reference proteome</keyword>
<dbReference type="ESTHER" id="emihu-r1fun2">
    <property type="family name" value="abh_upf00227"/>
</dbReference>
<feature type="region of interest" description="Disordered" evidence="1">
    <location>
        <begin position="212"/>
        <end position="232"/>
    </location>
</feature>
<dbReference type="InterPro" id="IPR008886">
    <property type="entry name" value="UPF0227/Esterase_YqiA"/>
</dbReference>
<dbReference type="HOGENOM" id="CLU_090601_0_0_1"/>
<dbReference type="InterPro" id="IPR029058">
    <property type="entry name" value="AB_hydrolase_fold"/>
</dbReference>
<reference evidence="3" key="1">
    <citation type="journal article" date="2013" name="Nature">
        <title>Pan genome of the phytoplankton Emiliania underpins its global distribution.</title>
        <authorList>
            <person name="Read B.A."/>
            <person name="Kegel J."/>
            <person name="Klute M.J."/>
            <person name="Kuo A."/>
            <person name="Lefebvre S.C."/>
            <person name="Maumus F."/>
            <person name="Mayer C."/>
            <person name="Miller J."/>
            <person name="Monier A."/>
            <person name="Salamov A."/>
            <person name="Young J."/>
            <person name="Aguilar M."/>
            <person name="Claverie J.M."/>
            <person name="Frickenhaus S."/>
            <person name="Gonzalez K."/>
            <person name="Herman E.K."/>
            <person name="Lin Y.C."/>
            <person name="Napier J."/>
            <person name="Ogata H."/>
            <person name="Sarno A.F."/>
            <person name="Shmutz J."/>
            <person name="Schroeder D."/>
            <person name="de Vargas C."/>
            <person name="Verret F."/>
            <person name="von Dassow P."/>
            <person name="Valentin K."/>
            <person name="Van de Peer Y."/>
            <person name="Wheeler G."/>
            <person name="Dacks J.B."/>
            <person name="Delwiche C.F."/>
            <person name="Dyhrman S.T."/>
            <person name="Glockner G."/>
            <person name="John U."/>
            <person name="Richards T."/>
            <person name="Worden A.Z."/>
            <person name="Zhang X."/>
            <person name="Grigoriev I.V."/>
            <person name="Allen A.E."/>
            <person name="Bidle K."/>
            <person name="Borodovsky M."/>
            <person name="Bowler C."/>
            <person name="Brownlee C."/>
            <person name="Cock J.M."/>
            <person name="Elias M."/>
            <person name="Gladyshev V.N."/>
            <person name="Groth M."/>
            <person name="Guda C."/>
            <person name="Hadaegh A."/>
            <person name="Iglesias-Rodriguez M.D."/>
            <person name="Jenkins J."/>
            <person name="Jones B.M."/>
            <person name="Lawson T."/>
            <person name="Leese F."/>
            <person name="Lindquist E."/>
            <person name="Lobanov A."/>
            <person name="Lomsadze A."/>
            <person name="Malik S.B."/>
            <person name="Marsh M.E."/>
            <person name="Mackinder L."/>
            <person name="Mock T."/>
            <person name="Mueller-Roeber B."/>
            <person name="Pagarete A."/>
            <person name="Parker M."/>
            <person name="Probert I."/>
            <person name="Quesneville H."/>
            <person name="Raines C."/>
            <person name="Rensing S.A."/>
            <person name="Riano-Pachon D.M."/>
            <person name="Richier S."/>
            <person name="Rokitta S."/>
            <person name="Shiraiwa Y."/>
            <person name="Soanes D.M."/>
            <person name="van der Giezen M."/>
            <person name="Wahlund T.M."/>
            <person name="Williams B."/>
            <person name="Wilson W."/>
            <person name="Wolfe G."/>
            <person name="Wurch L.L."/>
        </authorList>
    </citation>
    <scope>NUCLEOTIDE SEQUENCE</scope>
</reference>
<dbReference type="Proteomes" id="UP000013827">
    <property type="component" value="Unassembled WGS sequence"/>
</dbReference>
<dbReference type="Gene3D" id="3.40.50.1820">
    <property type="entry name" value="alpha/beta hydrolase"/>
    <property type="match status" value="1"/>
</dbReference>
<dbReference type="EnsemblProtists" id="EOD39376">
    <property type="protein sequence ID" value="EOD39376"/>
    <property type="gene ID" value="EMIHUDRAFT_223586"/>
</dbReference>